<organism evidence="2 3">
    <name type="scientific">Hyaloperonospora arabidopsidis (strain Emoy2)</name>
    <name type="common">Downy mildew agent</name>
    <name type="synonym">Peronospora arabidopsidis</name>
    <dbReference type="NCBI Taxonomy" id="559515"/>
    <lineage>
        <taxon>Eukaryota</taxon>
        <taxon>Sar</taxon>
        <taxon>Stramenopiles</taxon>
        <taxon>Oomycota</taxon>
        <taxon>Peronosporomycetes</taxon>
        <taxon>Peronosporales</taxon>
        <taxon>Peronosporaceae</taxon>
        <taxon>Hyaloperonospora</taxon>
    </lineage>
</organism>
<dbReference type="HOGENOM" id="CLU_208103_0_0_1"/>
<proteinExistence type="predicted"/>
<dbReference type="EMBL" id="JH598343">
    <property type="status" value="NOT_ANNOTATED_CDS"/>
    <property type="molecule type" value="Genomic_DNA"/>
</dbReference>
<feature type="compositionally biased region" description="Polar residues" evidence="1">
    <location>
        <begin position="46"/>
        <end position="55"/>
    </location>
</feature>
<name>M4BK77_HYAAE</name>
<reference evidence="3" key="1">
    <citation type="journal article" date="2010" name="Science">
        <title>Signatures of adaptation to obligate biotrophy in the Hyaloperonospora arabidopsidis genome.</title>
        <authorList>
            <person name="Baxter L."/>
            <person name="Tripathy S."/>
            <person name="Ishaque N."/>
            <person name="Boot N."/>
            <person name="Cabral A."/>
            <person name="Kemen E."/>
            <person name="Thines M."/>
            <person name="Ah-Fong A."/>
            <person name="Anderson R."/>
            <person name="Badejoko W."/>
            <person name="Bittner-Eddy P."/>
            <person name="Boore J.L."/>
            <person name="Chibucos M.C."/>
            <person name="Coates M."/>
            <person name="Dehal P."/>
            <person name="Delehaunty K."/>
            <person name="Dong S."/>
            <person name="Downton P."/>
            <person name="Dumas B."/>
            <person name="Fabro G."/>
            <person name="Fronick C."/>
            <person name="Fuerstenberg S.I."/>
            <person name="Fulton L."/>
            <person name="Gaulin E."/>
            <person name="Govers F."/>
            <person name="Hughes L."/>
            <person name="Humphray S."/>
            <person name="Jiang R.H."/>
            <person name="Judelson H."/>
            <person name="Kamoun S."/>
            <person name="Kyung K."/>
            <person name="Meijer H."/>
            <person name="Minx P."/>
            <person name="Morris P."/>
            <person name="Nelson J."/>
            <person name="Phuntumart V."/>
            <person name="Qutob D."/>
            <person name="Rehmany A."/>
            <person name="Rougon-Cardoso A."/>
            <person name="Ryden P."/>
            <person name="Torto-Alalibo T."/>
            <person name="Studholme D."/>
            <person name="Wang Y."/>
            <person name="Win J."/>
            <person name="Wood J."/>
            <person name="Clifton S.W."/>
            <person name="Rogers J."/>
            <person name="Van den Ackerveken G."/>
            <person name="Jones J.D."/>
            <person name="McDowell J.M."/>
            <person name="Beynon J."/>
            <person name="Tyler B.M."/>
        </authorList>
    </citation>
    <scope>NUCLEOTIDE SEQUENCE [LARGE SCALE GENOMIC DNA]</scope>
    <source>
        <strain evidence="3">Emoy2</strain>
    </source>
</reference>
<evidence type="ECO:0000313" key="3">
    <source>
        <dbReference type="Proteomes" id="UP000011713"/>
    </source>
</evidence>
<dbReference type="AlphaFoldDB" id="M4BK77"/>
<accession>M4BK77</accession>
<evidence type="ECO:0000313" key="2">
    <source>
        <dbReference type="EnsemblProtists" id="HpaP806810"/>
    </source>
</evidence>
<evidence type="ECO:0000256" key="1">
    <source>
        <dbReference type="SAM" id="MobiDB-lite"/>
    </source>
</evidence>
<dbReference type="InParanoid" id="M4BK77"/>
<protein>
    <submittedName>
        <fullName evidence="2">Uncharacterized protein</fullName>
    </submittedName>
</protein>
<sequence>MAVLDPRPVGEPRSGFRRWRAALPATYCGRGRNRKDVNASLYRKPQPNSLPTRTL</sequence>
<reference evidence="2" key="2">
    <citation type="submission" date="2015-06" db="UniProtKB">
        <authorList>
            <consortium name="EnsemblProtists"/>
        </authorList>
    </citation>
    <scope>IDENTIFICATION</scope>
    <source>
        <strain evidence="2">Emoy2</strain>
    </source>
</reference>
<dbReference type="EnsemblProtists" id="HpaT806810">
    <property type="protein sequence ID" value="HpaP806810"/>
    <property type="gene ID" value="HpaG806810"/>
</dbReference>
<keyword evidence="3" id="KW-1185">Reference proteome</keyword>
<dbReference type="Proteomes" id="UP000011713">
    <property type="component" value="Unassembled WGS sequence"/>
</dbReference>
<feature type="region of interest" description="Disordered" evidence="1">
    <location>
        <begin position="30"/>
        <end position="55"/>
    </location>
</feature>
<dbReference type="VEuPathDB" id="FungiDB:HpaG806810"/>